<proteinExistence type="predicted"/>
<sequence>MSLLRQLWHRFKSEDGSSTVEFVIVFPIFIVVFLSSFEASLLLTRQLMLERGIDIVVRAIRLDPTPEPPLPDWTIVEVRRQICERALILPNCEASLRVELNPVSRATWDVPSSQGPCEQKPADFDAATDEGVLTVGGAEEITLVRVCYNFDPVFPHLGLGLALVKDQEEDTVFMMAASAFVSEPKKAPGP</sequence>
<accession>A0A0D1EI29</accession>
<keyword evidence="1" id="KW-0472">Membrane</keyword>
<gene>
    <name evidence="3" type="ORF">jaqu_17800</name>
</gene>
<organism evidence="3 4">
    <name type="scientific">Jannaschia aquimarina</name>
    <dbReference type="NCBI Taxonomy" id="935700"/>
    <lineage>
        <taxon>Bacteria</taxon>
        <taxon>Pseudomonadati</taxon>
        <taxon>Pseudomonadota</taxon>
        <taxon>Alphaproteobacteria</taxon>
        <taxon>Rhodobacterales</taxon>
        <taxon>Roseobacteraceae</taxon>
        <taxon>Jannaschia</taxon>
    </lineage>
</organism>
<name>A0A0D1EI29_9RHOB</name>
<dbReference type="Proteomes" id="UP000032232">
    <property type="component" value="Unassembled WGS sequence"/>
</dbReference>
<evidence type="ECO:0000313" key="4">
    <source>
        <dbReference type="Proteomes" id="UP000032232"/>
    </source>
</evidence>
<keyword evidence="1" id="KW-1133">Transmembrane helix</keyword>
<protein>
    <submittedName>
        <fullName evidence="3">TadE-like protein</fullName>
    </submittedName>
</protein>
<dbReference type="PATRIC" id="fig|935700.4.peg.1848"/>
<dbReference type="InterPro" id="IPR012495">
    <property type="entry name" value="TadE-like_dom"/>
</dbReference>
<dbReference type="Pfam" id="PF07811">
    <property type="entry name" value="TadE"/>
    <property type="match status" value="1"/>
</dbReference>
<evidence type="ECO:0000256" key="1">
    <source>
        <dbReference type="SAM" id="Phobius"/>
    </source>
</evidence>
<dbReference type="RefSeq" id="WP_052500870.1">
    <property type="nucleotide sequence ID" value="NZ_FZPF01000005.1"/>
</dbReference>
<keyword evidence="1" id="KW-0812">Transmembrane</keyword>
<feature type="domain" description="TadE-like" evidence="2">
    <location>
        <begin position="16"/>
        <end position="51"/>
    </location>
</feature>
<evidence type="ECO:0000259" key="2">
    <source>
        <dbReference type="Pfam" id="PF07811"/>
    </source>
</evidence>
<keyword evidence="4" id="KW-1185">Reference proteome</keyword>
<comment type="caution">
    <text evidence="3">The sequence shown here is derived from an EMBL/GenBank/DDBJ whole genome shotgun (WGS) entry which is preliminary data.</text>
</comment>
<reference evidence="3 4" key="1">
    <citation type="submission" date="2015-02" db="EMBL/GenBank/DDBJ databases">
        <title>Genome Sequence of Jannaschia aquimarina DSM28248, a member of the Roseobacter clade.</title>
        <authorList>
            <person name="Voget S."/>
            <person name="Daniel R."/>
        </authorList>
    </citation>
    <scope>NUCLEOTIDE SEQUENCE [LARGE SCALE GENOMIC DNA]</scope>
    <source>
        <strain evidence="3 4">GSW-M26</strain>
    </source>
</reference>
<evidence type="ECO:0000313" key="3">
    <source>
        <dbReference type="EMBL" id="KIT16551.1"/>
    </source>
</evidence>
<dbReference type="EMBL" id="JYFE01000032">
    <property type="protein sequence ID" value="KIT16551.1"/>
    <property type="molecule type" value="Genomic_DNA"/>
</dbReference>
<dbReference type="STRING" id="935700.jaqu_17800"/>
<dbReference type="AlphaFoldDB" id="A0A0D1EI29"/>
<feature type="transmembrane region" description="Helical" evidence="1">
    <location>
        <begin position="20"/>
        <end position="43"/>
    </location>
</feature>